<keyword evidence="1" id="KW-0812">Transmembrane</keyword>
<dbReference type="EMBL" id="CP059733">
    <property type="protein sequence ID" value="WDE02957.1"/>
    <property type="molecule type" value="Genomic_DNA"/>
</dbReference>
<dbReference type="AlphaFoldDB" id="A0AAE9Z0H2"/>
<dbReference type="KEGG" id="tvd:SG34_016065"/>
<name>A0AAE9Z0H2_9GAMM</name>
<sequence length="224" mass="24778">MSDEPKSTISTILITGLIALMGTIGGGLIKGYWDKQLADQKLNSDLLMKALESEVASERLETLAFMINTKLIKDEEIGVAVLSYLEEKRDSPEDIPQMRPSITMMNMEEAEEPAECLVQYRHTPCVGIENISFQPCEDTLSCVQAQTVHSMQECKLAAMMACSNSQPEQVASKSIFAFYNGEQLASQGEFDFCLSYANRAQEYNHCRGQDKTDAVSALAKKGPE</sequence>
<proteinExistence type="predicted"/>
<reference evidence="2 3" key="1">
    <citation type="journal article" date="2015" name="Genome Announc.">
        <title>Draft Genome Sequences of Marine Isolates of Thalassomonas viridans and Thalassomonas actiniarum.</title>
        <authorList>
            <person name="Olonade I."/>
            <person name="van Zyl L.J."/>
            <person name="Trindade M."/>
        </authorList>
    </citation>
    <scope>NUCLEOTIDE SEQUENCE [LARGE SCALE GENOMIC DNA]</scope>
    <source>
        <strain evidence="2 3">XOM25</strain>
    </source>
</reference>
<dbReference type="RefSeq" id="WP_044841616.1">
    <property type="nucleotide sequence ID" value="NZ_CP059733.1"/>
</dbReference>
<evidence type="ECO:0000313" key="2">
    <source>
        <dbReference type="EMBL" id="WDE02957.1"/>
    </source>
</evidence>
<protein>
    <submittedName>
        <fullName evidence="2">Uncharacterized protein</fullName>
    </submittedName>
</protein>
<evidence type="ECO:0000256" key="1">
    <source>
        <dbReference type="SAM" id="Phobius"/>
    </source>
</evidence>
<dbReference type="Proteomes" id="UP000032352">
    <property type="component" value="Chromosome"/>
</dbReference>
<accession>A0AAE9Z0H2</accession>
<evidence type="ECO:0000313" key="3">
    <source>
        <dbReference type="Proteomes" id="UP000032352"/>
    </source>
</evidence>
<keyword evidence="1" id="KW-1133">Transmembrane helix</keyword>
<keyword evidence="3" id="KW-1185">Reference proteome</keyword>
<feature type="transmembrane region" description="Helical" evidence="1">
    <location>
        <begin position="12"/>
        <end position="33"/>
    </location>
</feature>
<organism evidence="2 3">
    <name type="scientific">Thalassomonas viridans</name>
    <dbReference type="NCBI Taxonomy" id="137584"/>
    <lineage>
        <taxon>Bacteria</taxon>
        <taxon>Pseudomonadati</taxon>
        <taxon>Pseudomonadota</taxon>
        <taxon>Gammaproteobacteria</taxon>
        <taxon>Alteromonadales</taxon>
        <taxon>Colwelliaceae</taxon>
        <taxon>Thalassomonas</taxon>
    </lineage>
</organism>
<reference evidence="2 3" key="2">
    <citation type="journal article" date="2022" name="Mar. Drugs">
        <title>Bioassay-Guided Fractionation Leads to the Detection of Cholic Acid Generated by the Rare Thalassomonas sp.</title>
        <authorList>
            <person name="Pheiffer F."/>
            <person name="Schneider Y.K."/>
            <person name="Hansen E.H."/>
            <person name="Andersen J.H."/>
            <person name="Isaksson J."/>
            <person name="Busche T."/>
            <person name="R C."/>
            <person name="Kalinowski J."/>
            <person name="Zyl L.V."/>
            <person name="Trindade M."/>
        </authorList>
    </citation>
    <scope>NUCLEOTIDE SEQUENCE [LARGE SCALE GENOMIC DNA]</scope>
    <source>
        <strain evidence="2 3">XOM25</strain>
    </source>
</reference>
<gene>
    <name evidence="2" type="ORF">SG34_016065</name>
</gene>
<keyword evidence="1" id="KW-0472">Membrane</keyword>